<sequence length="238" mass="28080">MKKILFLFLFAITYFQAQTIDTDSDGIPDTEDQCPTLAGIKENYGCPETMRKNCAYFRQKDEEVFTKFKIENENIETIYDLINRNILDDIPKKILHTSFIYIHFIDNLSPCDIISPDNRCCSGLSFNKHNFLITKFWNEKAIESLFTRYKASILLSTKIPEPLISDFKSELSPELFSFLMKYHNKDTGRVKLKSENIGKEKNNIQIGIEFRTPYQIEITYLDKIKKYEYNNQKWENIK</sequence>
<accession>A0ABS7ZZV0</accession>
<evidence type="ECO:0000313" key="2">
    <source>
        <dbReference type="EMBL" id="MCA6065885.1"/>
    </source>
</evidence>
<protein>
    <submittedName>
        <fullName evidence="2">Uncharacterized protein</fullName>
    </submittedName>
</protein>
<feature type="chain" id="PRO_5046348100" evidence="1">
    <location>
        <begin position="18"/>
        <end position="238"/>
    </location>
</feature>
<dbReference type="Proteomes" id="UP000618240">
    <property type="component" value="Unassembled WGS sequence"/>
</dbReference>
<reference evidence="2 3" key="1">
    <citation type="submission" date="2021-09" db="EMBL/GenBank/DDBJ databases">
        <title>Genome sequencing and assembly of Chryseobacterium sp. RG1.</title>
        <authorList>
            <person name="Chhetri G."/>
        </authorList>
    </citation>
    <scope>NUCLEOTIDE SEQUENCE [LARGE SCALE GENOMIC DNA]</scope>
    <source>
        <strain evidence="2 3">RG1</strain>
    </source>
</reference>
<name>A0ABS7ZZV0_9FLAO</name>
<comment type="caution">
    <text evidence="2">The sequence shown here is derived from an EMBL/GenBank/DDBJ whole genome shotgun (WGS) entry which is preliminary data.</text>
</comment>
<dbReference type="RefSeq" id="WP_225685843.1">
    <property type="nucleotide sequence ID" value="NZ_JAERSE020000001.1"/>
</dbReference>
<keyword evidence="3" id="KW-1185">Reference proteome</keyword>
<gene>
    <name evidence="2" type="ORF">JI747_001760</name>
</gene>
<evidence type="ECO:0000313" key="3">
    <source>
        <dbReference type="Proteomes" id="UP000618240"/>
    </source>
</evidence>
<dbReference type="EMBL" id="JAERSE020000001">
    <property type="protein sequence ID" value="MCA6065885.1"/>
    <property type="molecule type" value="Genomic_DNA"/>
</dbReference>
<feature type="signal peptide" evidence="1">
    <location>
        <begin position="1"/>
        <end position="17"/>
    </location>
</feature>
<keyword evidence="1" id="KW-0732">Signal</keyword>
<proteinExistence type="predicted"/>
<organism evidence="2 3">
    <name type="scientific">Chryseobacterium tagetis</name>
    <dbReference type="NCBI Taxonomy" id="2801334"/>
    <lineage>
        <taxon>Bacteria</taxon>
        <taxon>Pseudomonadati</taxon>
        <taxon>Bacteroidota</taxon>
        <taxon>Flavobacteriia</taxon>
        <taxon>Flavobacteriales</taxon>
        <taxon>Weeksellaceae</taxon>
        <taxon>Chryseobacterium group</taxon>
        <taxon>Chryseobacterium</taxon>
    </lineage>
</organism>
<evidence type="ECO:0000256" key="1">
    <source>
        <dbReference type="SAM" id="SignalP"/>
    </source>
</evidence>